<dbReference type="PANTHER" id="PTHR42945:SF1">
    <property type="entry name" value="HISTIDINE BIOSYNTHESIS BIFUNCTIONAL PROTEIN HIS7"/>
    <property type="match status" value="1"/>
</dbReference>
<dbReference type="Pfam" id="PF01502">
    <property type="entry name" value="PRA-CH"/>
    <property type="match status" value="1"/>
</dbReference>
<dbReference type="InterPro" id="IPR023019">
    <property type="entry name" value="His_synth_HisIE"/>
</dbReference>
<gene>
    <name evidence="14" type="ORF">MGWOODY_Clf2146</name>
</gene>
<keyword evidence="7" id="KW-0028">Amino-acid biosynthesis</keyword>
<evidence type="ECO:0000256" key="6">
    <source>
        <dbReference type="ARBA" id="ARBA00008299"/>
    </source>
</evidence>
<feature type="domain" description="Phosphoribosyl-AMP cyclohydrolase" evidence="13">
    <location>
        <begin position="25"/>
        <end position="98"/>
    </location>
</feature>
<dbReference type="NCBIfam" id="TIGR03188">
    <property type="entry name" value="histidine_hisI"/>
    <property type="match status" value="1"/>
</dbReference>
<dbReference type="HAMAP" id="MF_01019">
    <property type="entry name" value="HisIE"/>
    <property type="match status" value="1"/>
</dbReference>
<dbReference type="GO" id="GO:0004635">
    <property type="term" value="F:phosphoribosyl-AMP cyclohydrolase activity"/>
    <property type="evidence" value="ECO:0007669"/>
    <property type="project" value="UniProtKB-EC"/>
</dbReference>
<comment type="pathway">
    <text evidence="3">Amino-acid biosynthesis; L-histidine biosynthesis; L-histidine from 5-phospho-alpha-D-ribose 1-diphosphate: step 3/9.</text>
</comment>
<dbReference type="InterPro" id="IPR008179">
    <property type="entry name" value="HisE"/>
</dbReference>
<dbReference type="NCBIfam" id="NF002747">
    <property type="entry name" value="PRK02759.1"/>
    <property type="match status" value="1"/>
</dbReference>
<dbReference type="EMBL" id="FAXA01000106">
    <property type="protein sequence ID" value="CUV01614.1"/>
    <property type="molecule type" value="Genomic_DNA"/>
</dbReference>
<dbReference type="Gene3D" id="3.10.20.810">
    <property type="entry name" value="Phosphoribosyl-AMP cyclohydrolase"/>
    <property type="match status" value="1"/>
</dbReference>
<name>A0A160V709_9ZZZZ</name>
<keyword evidence="10" id="KW-0067">ATP-binding</keyword>
<sequence>MKIKLNEQGLLPAIAQDANTGEVLMMGYMNPGSLKRTVEGVQVWFYSRSREDLWHKGEMSGNYLNLKEAYLDCDADTILLKVDPDGPACHTGQVSCFFNQLEGLPEEYEMTEAGPSVLGELFALIKDRQQEMPEGSYTTSLFKEGVARIAQKVVEEAGETAIAAAINDAESLPGEVADLLYHTLVLLAATSVQPEAVYEKLRERRK</sequence>
<dbReference type="GO" id="GO:0005524">
    <property type="term" value="F:ATP binding"/>
    <property type="evidence" value="ECO:0007669"/>
    <property type="project" value="UniProtKB-KW"/>
</dbReference>
<dbReference type="FunFam" id="3.10.20.810:FF:000001">
    <property type="entry name" value="Histidine biosynthesis bifunctional protein HisIE"/>
    <property type="match status" value="1"/>
</dbReference>
<comment type="similarity">
    <text evidence="5">In the C-terminal section; belongs to the PRA-PH family.</text>
</comment>
<evidence type="ECO:0000256" key="1">
    <source>
        <dbReference type="ARBA" id="ARBA00000024"/>
    </source>
</evidence>
<proteinExistence type="inferred from homology"/>
<dbReference type="InterPro" id="IPR021130">
    <property type="entry name" value="PRib-ATP_PPHydrolase-like"/>
</dbReference>
<dbReference type="InterPro" id="IPR038019">
    <property type="entry name" value="PRib_AMP_CycHydrolase_sf"/>
</dbReference>
<comment type="catalytic activity">
    <reaction evidence="1">
        <text>1-(5-phospho-beta-D-ribosyl)-5'-AMP + H2O = 1-(5-phospho-beta-D-ribosyl)-5-[(5-phospho-beta-D-ribosylamino)methylideneamino]imidazole-4-carboxamide</text>
        <dbReference type="Rhea" id="RHEA:20049"/>
        <dbReference type="ChEBI" id="CHEBI:15377"/>
        <dbReference type="ChEBI" id="CHEBI:58435"/>
        <dbReference type="ChEBI" id="CHEBI:59457"/>
        <dbReference type="EC" id="3.5.4.19"/>
    </reaction>
</comment>
<dbReference type="SUPFAM" id="SSF101386">
    <property type="entry name" value="all-alpha NTP pyrophosphatases"/>
    <property type="match status" value="1"/>
</dbReference>
<dbReference type="GO" id="GO:0004636">
    <property type="term" value="F:phosphoribosyl-ATP diphosphatase activity"/>
    <property type="evidence" value="ECO:0007669"/>
    <property type="project" value="UniProtKB-EC"/>
</dbReference>
<dbReference type="GO" id="GO:0000105">
    <property type="term" value="P:L-histidine biosynthetic process"/>
    <property type="evidence" value="ECO:0007669"/>
    <property type="project" value="UniProtKB-UniPathway"/>
</dbReference>
<dbReference type="Pfam" id="PF01503">
    <property type="entry name" value="PRA-PH"/>
    <property type="match status" value="1"/>
</dbReference>
<dbReference type="NCBIfam" id="NF000768">
    <property type="entry name" value="PRK00051.1"/>
    <property type="match status" value="1"/>
</dbReference>
<evidence type="ECO:0000256" key="10">
    <source>
        <dbReference type="ARBA" id="ARBA00022840"/>
    </source>
</evidence>
<evidence type="ECO:0000256" key="7">
    <source>
        <dbReference type="ARBA" id="ARBA00022605"/>
    </source>
</evidence>
<accession>A0A160V709</accession>
<dbReference type="EC" id="3.6.1.31" evidence="14"/>
<keyword evidence="11" id="KW-0368">Histidine biosynthesis</keyword>
<comment type="pathway">
    <text evidence="4">Amino-acid biosynthesis; L-histidine biosynthesis; L-histidine from 5-phospho-alpha-D-ribose 1-diphosphate: step 2/9.</text>
</comment>
<dbReference type="EC" id="3.5.4.19" evidence="14"/>
<comment type="similarity">
    <text evidence="6">In the N-terminal section; belongs to the PRA-CH family.</text>
</comment>
<evidence type="ECO:0000256" key="9">
    <source>
        <dbReference type="ARBA" id="ARBA00022801"/>
    </source>
</evidence>
<keyword evidence="9 14" id="KW-0378">Hydrolase</keyword>
<dbReference type="InterPro" id="IPR002496">
    <property type="entry name" value="PRib_AMP_CycHydrolase_dom"/>
</dbReference>
<dbReference type="UniPathway" id="UPA00031">
    <property type="reaction ID" value="UER00007"/>
</dbReference>
<dbReference type="CDD" id="cd11534">
    <property type="entry name" value="NTP-PPase_HisIE_like"/>
    <property type="match status" value="1"/>
</dbReference>
<evidence type="ECO:0000256" key="12">
    <source>
        <dbReference type="ARBA" id="ARBA00023268"/>
    </source>
</evidence>
<dbReference type="SUPFAM" id="SSF141734">
    <property type="entry name" value="HisI-like"/>
    <property type="match status" value="1"/>
</dbReference>
<dbReference type="PANTHER" id="PTHR42945">
    <property type="entry name" value="HISTIDINE BIOSYNTHESIS BIFUNCTIONAL PROTEIN"/>
    <property type="match status" value="1"/>
</dbReference>
<evidence type="ECO:0000259" key="13">
    <source>
        <dbReference type="Pfam" id="PF01502"/>
    </source>
</evidence>
<protein>
    <submittedName>
        <fullName evidence="14">Phosphoribosyl-AMP cyclohydrolase / Phosphoribosyl-ATP pyrophosphatase</fullName>
        <ecNumber evidence="14">3.5.4.19</ecNumber>
        <ecNumber evidence="14">3.6.1.31</ecNumber>
    </submittedName>
</protein>
<dbReference type="Gene3D" id="1.10.287.1080">
    <property type="entry name" value="MazG-like"/>
    <property type="match status" value="1"/>
</dbReference>
<dbReference type="AlphaFoldDB" id="A0A160V709"/>
<comment type="catalytic activity">
    <reaction evidence="2">
        <text>1-(5-phospho-beta-D-ribosyl)-ATP + H2O = 1-(5-phospho-beta-D-ribosyl)-5'-AMP + diphosphate + H(+)</text>
        <dbReference type="Rhea" id="RHEA:22828"/>
        <dbReference type="ChEBI" id="CHEBI:15377"/>
        <dbReference type="ChEBI" id="CHEBI:15378"/>
        <dbReference type="ChEBI" id="CHEBI:33019"/>
        <dbReference type="ChEBI" id="CHEBI:59457"/>
        <dbReference type="ChEBI" id="CHEBI:73183"/>
        <dbReference type="EC" id="3.6.1.31"/>
    </reaction>
</comment>
<dbReference type="HAMAP" id="MF_01020">
    <property type="entry name" value="HisE"/>
    <property type="match status" value="1"/>
</dbReference>
<evidence type="ECO:0000256" key="5">
    <source>
        <dbReference type="ARBA" id="ARBA00007731"/>
    </source>
</evidence>
<evidence type="ECO:0000256" key="4">
    <source>
        <dbReference type="ARBA" id="ARBA00005204"/>
    </source>
</evidence>
<keyword evidence="12" id="KW-0511">Multifunctional enzyme</keyword>
<evidence type="ECO:0000313" key="14">
    <source>
        <dbReference type="EMBL" id="CUV01614.1"/>
    </source>
</evidence>
<reference evidence="14" key="1">
    <citation type="submission" date="2015-10" db="EMBL/GenBank/DDBJ databases">
        <authorList>
            <person name="Gilbert D.G."/>
        </authorList>
    </citation>
    <scope>NUCLEOTIDE SEQUENCE</scope>
</reference>
<evidence type="ECO:0000256" key="3">
    <source>
        <dbReference type="ARBA" id="ARBA00005169"/>
    </source>
</evidence>
<keyword evidence="8" id="KW-0547">Nucleotide-binding</keyword>
<organism evidence="14">
    <name type="scientific">hydrothermal vent metagenome</name>
    <dbReference type="NCBI Taxonomy" id="652676"/>
    <lineage>
        <taxon>unclassified sequences</taxon>
        <taxon>metagenomes</taxon>
        <taxon>ecological metagenomes</taxon>
    </lineage>
</organism>
<evidence type="ECO:0000256" key="8">
    <source>
        <dbReference type="ARBA" id="ARBA00022741"/>
    </source>
</evidence>
<evidence type="ECO:0000256" key="11">
    <source>
        <dbReference type="ARBA" id="ARBA00023102"/>
    </source>
</evidence>
<evidence type="ECO:0000256" key="2">
    <source>
        <dbReference type="ARBA" id="ARBA00001460"/>
    </source>
</evidence>